<evidence type="ECO:0000256" key="1">
    <source>
        <dbReference type="ARBA" id="ARBA00022729"/>
    </source>
</evidence>
<feature type="signal peptide" evidence="2">
    <location>
        <begin position="1"/>
        <end position="23"/>
    </location>
</feature>
<organism evidence="3 4">
    <name type="scientific">Mya arenaria</name>
    <name type="common">Soft-shell clam</name>
    <dbReference type="NCBI Taxonomy" id="6604"/>
    <lineage>
        <taxon>Eukaryota</taxon>
        <taxon>Metazoa</taxon>
        <taxon>Spiralia</taxon>
        <taxon>Lophotrochozoa</taxon>
        <taxon>Mollusca</taxon>
        <taxon>Bivalvia</taxon>
        <taxon>Autobranchia</taxon>
        <taxon>Heteroconchia</taxon>
        <taxon>Euheterodonta</taxon>
        <taxon>Imparidentia</taxon>
        <taxon>Neoheterodontei</taxon>
        <taxon>Myida</taxon>
        <taxon>Myoidea</taxon>
        <taxon>Myidae</taxon>
        <taxon>Mya</taxon>
    </lineage>
</organism>
<name>A0ABY7ELZ8_MYAAR</name>
<proteinExistence type="predicted"/>
<reference evidence="3" key="1">
    <citation type="submission" date="2022-11" db="EMBL/GenBank/DDBJ databases">
        <title>Centuries of genome instability and evolution in soft-shell clam transmissible cancer (bioRxiv).</title>
        <authorList>
            <person name="Hart S.F.M."/>
            <person name="Yonemitsu M.A."/>
            <person name="Giersch R.M."/>
            <person name="Beal B.F."/>
            <person name="Arriagada G."/>
            <person name="Davis B.W."/>
            <person name="Ostrander E.A."/>
            <person name="Goff S.P."/>
            <person name="Metzger M.J."/>
        </authorList>
    </citation>
    <scope>NUCLEOTIDE SEQUENCE</scope>
    <source>
        <strain evidence="3">MELC-2E11</strain>
        <tissue evidence="3">Siphon/mantle</tissue>
    </source>
</reference>
<dbReference type="InterPro" id="IPR050975">
    <property type="entry name" value="Sleep_regulator"/>
</dbReference>
<gene>
    <name evidence="3" type="ORF">MAR_035921</name>
</gene>
<feature type="chain" id="PRO_5047273400" evidence="2">
    <location>
        <begin position="24"/>
        <end position="120"/>
    </location>
</feature>
<accession>A0ABY7ELZ8</accession>
<evidence type="ECO:0000256" key="2">
    <source>
        <dbReference type="SAM" id="SignalP"/>
    </source>
</evidence>
<protein>
    <submittedName>
        <fullName evidence="3">Uncharacterized protein</fullName>
    </submittedName>
</protein>
<keyword evidence="4" id="KW-1185">Reference proteome</keyword>
<sequence length="120" mass="13117">MDAFKVVCIVCALVGAFAAVSEAIKCYHCTFTADCEDDFKKKDHTPGPHDHRFKAQCGRCAVARMCMPSKGGENKCDEKEQSGAEVTNCWCDTDLCNGTPRVTVTVFTLVTVVLVALKFM</sequence>
<evidence type="ECO:0000313" key="4">
    <source>
        <dbReference type="Proteomes" id="UP001164746"/>
    </source>
</evidence>
<dbReference type="PANTHER" id="PTHR33562">
    <property type="entry name" value="ATILLA, ISOFORM B-RELATED-RELATED"/>
    <property type="match status" value="1"/>
</dbReference>
<evidence type="ECO:0000313" key="3">
    <source>
        <dbReference type="EMBL" id="WAR10845.1"/>
    </source>
</evidence>
<dbReference type="EMBL" id="CP111018">
    <property type="protein sequence ID" value="WAR10845.1"/>
    <property type="molecule type" value="Genomic_DNA"/>
</dbReference>
<dbReference type="Proteomes" id="UP001164746">
    <property type="component" value="Chromosome 7"/>
</dbReference>
<keyword evidence="1 2" id="KW-0732">Signal</keyword>